<gene>
    <name evidence="2" type="ORF">E2562_003860</name>
</gene>
<reference evidence="2 3" key="1">
    <citation type="submission" date="2019-11" db="EMBL/GenBank/DDBJ databases">
        <title>Whole genome sequence of Oryza granulata.</title>
        <authorList>
            <person name="Li W."/>
        </authorList>
    </citation>
    <scope>NUCLEOTIDE SEQUENCE [LARGE SCALE GENOMIC DNA]</scope>
    <source>
        <strain evidence="3">cv. Menghai</strain>
        <tissue evidence="2">Leaf</tissue>
    </source>
</reference>
<dbReference type="OrthoDB" id="10502814at2759"/>
<dbReference type="EMBL" id="SPHZ02000007">
    <property type="protein sequence ID" value="KAF0905259.1"/>
    <property type="molecule type" value="Genomic_DNA"/>
</dbReference>
<keyword evidence="1" id="KW-0812">Transmembrane</keyword>
<proteinExistence type="predicted"/>
<dbReference type="Proteomes" id="UP000479710">
    <property type="component" value="Unassembled WGS sequence"/>
</dbReference>
<feature type="transmembrane region" description="Helical" evidence="1">
    <location>
        <begin position="42"/>
        <end position="70"/>
    </location>
</feature>
<keyword evidence="1" id="KW-1133">Transmembrane helix</keyword>
<evidence type="ECO:0000313" key="3">
    <source>
        <dbReference type="Proteomes" id="UP000479710"/>
    </source>
</evidence>
<comment type="caution">
    <text evidence="2">The sequence shown here is derived from an EMBL/GenBank/DDBJ whole genome shotgun (WGS) entry which is preliminary data.</text>
</comment>
<evidence type="ECO:0000256" key="1">
    <source>
        <dbReference type="SAM" id="Phobius"/>
    </source>
</evidence>
<accession>A0A6G1CYR4</accession>
<keyword evidence="3" id="KW-1185">Reference proteome</keyword>
<name>A0A6G1CYR4_9ORYZ</name>
<sequence>MAFVFSIAATCFLIYAGATEIPRIHRLRYNSLASGVVPLAARFMIAAFAFGFHLVLGSANRGLIVFVYMVSSAVAEPRF</sequence>
<organism evidence="2 3">
    <name type="scientific">Oryza meyeriana var. granulata</name>
    <dbReference type="NCBI Taxonomy" id="110450"/>
    <lineage>
        <taxon>Eukaryota</taxon>
        <taxon>Viridiplantae</taxon>
        <taxon>Streptophyta</taxon>
        <taxon>Embryophyta</taxon>
        <taxon>Tracheophyta</taxon>
        <taxon>Spermatophyta</taxon>
        <taxon>Magnoliopsida</taxon>
        <taxon>Liliopsida</taxon>
        <taxon>Poales</taxon>
        <taxon>Poaceae</taxon>
        <taxon>BOP clade</taxon>
        <taxon>Oryzoideae</taxon>
        <taxon>Oryzeae</taxon>
        <taxon>Oryzinae</taxon>
        <taxon>Oryza</taxon>
        <taxon>Oryza meyeriana</taxon>
    </lineage>
</organism>
<protein>
    <submittedName>
        <fullName evidence="2">Uncharacterized protein</fullName>
    </submittedName>
</protein>
<dbReference type="AlphaFoldDB" id="A0A6G1CYR4"/>
<evidence type="ECO:0000313" key="2">
    <source>
        <dbReference type="EMBL" id="KAF0905259.1"/>
    </source>
</evidence>
<keyword evidence="1" id="KW-0472">Membrane</keyword>